<evidence type="ECO:0000256" key="1">
    <source>
        <dbReference type="ARBA" id="ARBA00004123"/>
    </source>
</evidence>
<keyword evidence="4 9" id="KW-0863">Zinc-finger</keyword>
<dbReference type="InterPro" id="IPR036236">
    <property type="entry name" value="Znf_C2H2_sf"/>
</dbReference>
<evidence type="ECO:0000259" key="11">
    <source>
        <dbReference type="PROSITE" id="PS50157"/>
    </source>
</evidence>
<dbReference type="OrthoDB" id="6287300at2759"/>
<evidence type="ECO:0000256" key="2">
    <source>
        <dbReference type="ARBA" id="ARBA00022723"/>
    </source>
</evidence>
<evidence type="ECO:0000256" key="9">
    <source>
        <dbReference type="PROSITE-ProRule" id="PRU00042"/>
    </source>
</evidence>
<comment type="subcellular location">
    <subcellularLocation>
        <location evidence="1">Nucleus</location>
    </subcellularLocation>
</comment>
<dbReference type="AlphaFoldDB" id="A0A8T0DBW4"/>
<accession>A0A8T0DBW4</accession>
<name>A0A8T0DBW4_9TREM</name>
<keyword evidence="3" id="KW-0677">Repeat</keyword>
<dbReference type="EMBL" id="JTDF01007616">
    <property type="protein sequence ID" value="KAF8564932.1"/>
    <property type="molecule type" value="Genomic_DNA"/>
</dbReference>
<evidence type="ECO:0000256" key="3">
    <source>
        <dbReference type="ARBA" id="ARBA00022737"/>
    </source>
</evidence>
<keyword evidence="7" id="KW-0804">Transcription</keyword>
<gene>
    <name evidence="12" type="ORF">P879_02034</name>
</gene>
<feature type="compositionally biased region" description="Polar residues" evidence="10">
    <location>
        <begin position="57"/>
        <end position="71"/>
    </location>
</feature>
<dbReference type="InterPro" id="IPR013087">
    <property type="entry name" value="Znf_C2H2_type"/>
</dbReference>
<proteinExistence type="predicted"/>
<evidence type="ECO:0000256" key="6">
    <source>
        <dbReference type="ARBA" id="ARBA00023015"/>
    </source>
</evidence>
<evidence type="ECO:0000256" key="7">
    <source>
        <dbReference type="ARBA" id="ARBA00023163"/>
    </source>
</evidence>
<keyword evidence="5" id="KW-0862">Zinc</keyword>
<dbReference type="GO" id="GO:0008270">
    <property type="term" value="F:zinc ion binding"/>
    <property type="evidence" value="ECO:0007669"/>
    <property type="project" value="UniProtKB-KW"/>
</dbReference>
<evidence type="ECO:0000256" key="10">
    <source>
        <dbReference type="SAM" id="MobiDB-lite"/>
    </source>
</evidence>
<dbReference type="FunFam" id="3.30.160.60:FF:000130">
    <property type="entry name" value="Spalt-like transcription factor 4"/>
    <property type="match status" value="1"/>
</dbReference>
<dbReference type="Gene3D" id="3.30.160.60">
    <property type="entry name" value="Classic Zinc Finger"/>
    <property type="match status" value="1"/>
</dbReference>
<keyword evidence="8" id="KW-0539">Nucleus</keyword>
<protein>
    <recommendedName>
        <fullName evidence="11">C2H2-type domain-containing protein</fullName>
    </recommendedName>
</protein>
<evidence type="ECO:0000256" key="4">
    <source>
        <dbReference type="ARBA" id="ARBA00022771"/>
    </source>
</evidence>
<sequence length="164" mass="18015">MLYVHFSFAHVSGERPFVCRHCGNAFSQNGTLKRHLQTCKTALFGDDQHSELEKNNSRTSGHNHLTQSPDASQAEVLAQADLSVIPDQPAKLVDLKASSDEDFIVQPMLNKAPAVGTSVIRKTSKCHPSKFVNRSSQTHASELTNPVVCTESEKFHTGKSAEEQ</sequence>
<evidence type="ECO:0000256" key="8">
    <source>
        <dbReference type="ARBA" id="ARBA00023242"/>
    </source>
</evidence>
<dbReference type="Proteomes" id="UP000699462">
    <property type="component" value="Unassembled WGS sequence"/>
</dbReference>
<dbReference type="GO" id="GO:0005634">
    <property type="term" value="C:nucleus"/>
    <property type="evidence" value="ECO:0007669"/>
    <property type="project" value="UniProtKB-SubCell"/>
</dbReference>
<keyword evidence="13" id="KW-1185">Reference proteome</keyword>
<dbReference type="PROSITE" id="PS50157">
    <property type="entry name" value="ZINC_FINGER_C2H2_2"/>
    <property type="match status" value="1"/>
</dbReference>
<evidence type="ECO:0000313" key="13">
    <source>
        <dbReference type="Proteomes" id="UP000699462"/>
    </source>
</evidence>
<evidence type="ECO:0000313" key="12">
    <source>
        <dbReference type="EMBL" id="KAF8564932.1"/>
    </source>
</evidence>
<feature type="domain" description="C2H2-type" evidence="11">
    <location>
        <begin position="17"/>
        <end position="38"/>
    </location>
</feature>
<keyword evidence="6" id="KW-0805">Transcription regulation</keyword>
<reference evidence="12 13" key="1">
    <citation type="submission" date="2019-07" db="EMBL/GenBank/DDBJ databases">
        <title>Annotation for the trematode Paragonimus westermani.</title>
        <authorList>
            <person name="Choi Y.-J."/>
        </authorList>
    </citation>
    <scope>NUCLEOTIDE SEQUENCE [LARGE SCALE GENOMIC DNA]</scope>
    <source>
        <strain evidence="12">180907_Pwestermani</strain>
    </source>
</reference>
<organism evidence="12 13">
    <name type="scientific">Paragonimus westermani</name>
    <dbReference type="NCBI Taxonomy" id="34504"/>
    <lineage>
        <taxon>Eukaryota</taxon>
        <taxon>Metazoa</taxon>
        <taxon>Spiralia</taxon>
        <taxon>Lophotrochozoa</taxon>
        <taxon>Platyhelminthes</taxon>
        <taxon>Trematoda</taxon>
        <taxon>Digenea</taxon>
        <taxon>Plagiorchiida</taxon>
        <taxon>Troglotremata</taxon>
        <taxon>Troglotrematidae</taxon>
        <taxon>Paragonimus</taxon>
    </lineage>
</organism>
<dbReference type="SUPFAM" id="SSF57667">
    <property type="entry name" value="beta-beta-alpha zinc fingers"/>
    <property type="match status" value="1"/>
</dbReference>
<evidence type="ECO:0000256" key="5">
    <source>
        <dbReference type="ARBA" id="ARBA00022833"/>
    </source>
</evidence>
<feature type="region of interest" description="Disordered" evidence="10">
    <location>
        <begin position="51"/>
        <end position="72"/>
    </location>
</feature>
<comment type="caution">
    <text evidence="12">The sequence shown here is derived from an EMBL/GenBank/DDBJ whole genome shotgun (WGS) entry which is preliminary data.</text>
</comment>
<keyword evidence="2" id="KW-0479">Metal-binding</keyword>